<keyword evidence="1" id="KW-0732">Signal</keyword>
<evidence type="ECO:0000256" key="1">
    <source>
        <dbReference type="SAM" id="SignalP"/>
    </source>
</evidence>
<proteinExistence type="predicted"/>
<organism evidence="3 4">
    <name type="scientific">Drosophila busckii</name>
    <name type="common">Fruit fly</name>
    <dbReference type="NCBI Taxonomy" id="30019"/>
    <lineage>
        <taxon>Eukaryota</taxon>
        <taxon>Metazoa</taxon>
        <taxon>Ecdysozoa</taxon>
        <taxon>Arthropoda</taxon>
        <taxon>Hexapoda</taxon>
        <taxon>Insecta</taxon>
        <taxon>Pterygota</taxon>
        <taxon>Neoptera</taxon>
        <taxon>Endopterygota</taxon>
        <taxon>Diptera</taxon>
        <taxon>Brachycera</taxon>
        <taxon>Muscomorpha</taxon>
        <taxon>Ephydroidea</taxon>
        <taxon>Drosophilidae</taxon>
        <taxon>Drosophila</taxon>
    </lineage>
</organism>
<gene>
    <name evidence="3" type="ORF">Dbus_chr3Lg423</name>
</gene>
<feature type="chain" id="PRO_5005794138" evidence="1">
    <location>
        <begin position="20"/>
        <end position="91"/>
    </location>
</feature>
<accession>A0A0M4EYI8</accession>
<dbReference type="AlphaFoldDB" id="A0A0M4EYI8"/>
<sequence>MKLVLILACLVLYVAVIEAQTCSGQFRPGRNNPRSCTARVNGGHNRTRGCNNNSNRNMWYYNARADRCIRFAYRGCGGNGNRYCTEHVLCV</sequence>
<keyword evidence="4" id="KW-1185">Reference proteome</keyword>
<protein>
    <submittedName>
        <fullName evidence="3">CG42717</fullName>
    </submittedName>
</protein>
<reference evidence="3 4" key="1">
    <citation type="submission" date="2015-08" db="EMBL/GenBank/DDBJ databases">
        <title>Ancestral chromatin configuration constrains chromatin evolution on differentiating sex chromosomes in Drosophila.</title>
        <authorList>
            <person name="Zhou Q."/>
            <person name="Bachtrog D."/>
        </authorList>
    </citation>
    <scope>NUCLEOTIDE SEQUENCE [LARGE SCALE GENOMIC DNA]</scope>
    <source>
        <tissue evidence="3">Whole larvae</tissue>
    </source>
</reference>
<dbReference type="InterPro" id="IPR002223">
    <property type="entry name" value="Kunitz_BPTI"/>
</dbReference>
<dbReference type="Gene3D" id="4.10.410.10">
    <property type="entry name" value="Pancreatic trypsin inhibitor Kunitz domain"/>
    <property type="match status" value="1"/>
</dbReference>
<dbReference type="PROSITE" id="PS50279">
    <property type="entry name" value="BPTI_KUNITZ_2"/>
    <property type="match status" value="1"/>
</dbReference>
<feature type="signal peptide" evidence="1">
    <location>
        <begin position="1"/>
        <end position="19"/>
    </location>
</feature>
<evidence type="ECO:0000313" key="4">
    <source>
        <dbReference type="Proteomes" id="UP000494163"/>
    </source>
</evidence>
<dbReference type="Pfam" id="PF00014">
    <property type="entry name" value="Kunitz_BPTI"/>
    <property type="match status" value="1"/>
</dbReference>
<dbReference type="EMBL" id="CP012525">
    <property type="protein sequence ID" value="ALC43257.1"/>
    <property type="molecule type" value="Genomic_DNA"/>
</dbReference>
<dbReference type="GO" id="GO:0004867">
    <property type="term" value="F:serine-type endopeptidase inhibitor activity"/>
    <property type="evidence" value="ECO:0007669"/>
    <property type="project" value="InterPro"/>
</dbReference>
<dbReference type="OMA" id="NPEMWYY"/>
<dbReference type="SMART" id="SM00131">
    <property type="entry name" value="KU"/>
    <property type="match status" value="1"/>
</dbReference>
<dbReference type="Proteomes" id="UP000494163">
    <property type="component" value="Chromosome 3L"/>
</dbReference>
<dbReference type="SUPFAM" id="SSF57362">
    <property type="entry name" value="BPTI-like"/>
    <property type="match status" value="1"/>
</dbReference>
<feature type="domain" description="BPTI/Kunitz inhibitor" evidence="2">
    <location>
        <begin position="36"/>
        <end position="87"/>
    </location>
</feature>
<name>A0A0M4EYI8_DROBS</name>
<evidence type="ECO:0000313" key="3">
    <source>
        <dbReference type="EMBL" id="ALC43257.1"/>
    </source>
</evidence>
<evidence type="ECO:0000259" key="2">
    <source>
        <dbReference type="PROSITE" id="PS50279"/>
    </source>
</evidence>
<dbReference type="OrthoDB" id="4473401at2759"/>
<dbReference type="InterPro" id="IPR036880">
    <property type="entry name" value="Kunitz_BPTI_sf"/>
</dbReference>